<evidence type="ECO:0000313" key="22">
    <source>
        <dbReference type="EnsemblMetazoa" id="CapteP92307"/>
    </source>
</evidence>
<evidence type="ECO:0000256" key="17">
    <source>
        <dbReference type="ARBA" id="ARBA00023264"/>
    </source>
</evidence>
<comment type="catalytic activity">
    <reaction evidence="20">
        <text>a 1,2-diacyl-sn-glycero-3-phosphate + CTP + H(+) = a CDP-1,2-diacyl-sn-glycerol + diphosphate</text>
        <dbReference type="Rhea" id="RHEA:16229"/>
        <dbReference type="ChEBI" id="CHEBI:15378"/>
        <dbReference type="ChEBI" id="CHEBI:33019"/>
        <dbReference type="ChEBI" id="CHEBI:37563"/>
        <dbReference type="ChEBI" id="CHEBI:58332"/>
        <dbReference type="ChEBI" id="CHEBI:58608"/>
        <dbReference type="EC" id="2.7.7.41"/>
    </reaction>
</comment>
<evidence type="ECO:0000256" key="18">
    <source>
        <dbReference type="ARBA" id="ARBA00029893"/>
    </source>
</evidence>
<keyword evidence="10 20" id="KW-0548">Nucleotidyltransferase</keyword>
<evidence type="ECO:0000256" key="8">
    <source>
        <dbReference type="ARBA" id="ARBA00022516"/>
    </source>
</evidence>
<comment type="function">
    <text evidence="20">Catalyzes the conversion of phosphatidic acid (PA) to CDP-diacylglycerol (CDP-DAG), an essential intermediate in the synthesis of phosphatidylglycerol, cardiolipin and phosphatidylinositol.</text>
</comment>
<keyword evidence="12 20" id="KW-0460">Magnesium</keyword>
<reference evidence="23" key="1">
    <citation type="submission" date="2012-12" db="EMBL/GenBank/DDBJ databases">
        <authorList>
            <person name="Hellsten U."/>
            <person name="Grimwood J."/>
            <person name="Chapman J.A."/>
            <person name="Shapiro H."/>
            <person name="Aerts A."/>
            <person name="Otillar R.P."/>
            <person name="Terry A.Y."/>
            <person name="Boore J.L."/>
            <person name="Simakov O."/>
            <person name="Marletaz F."/>
            <person name="Cho S.-J."/>
            <person name="Edsinger-Gonzales E."/>
            <person name="Havlak P."/>
            <person name="Kuo D.-H."/>
            <person name="Larsson T."/>
            <person name="Lv J."/>
            <person name="Arendt D."/>
            <person name="Savage R."/>
            <person name="Osoegawa K."/>
            <person name="de Jong P."/>
            <person name="Lindberg D.R."/>
            <person name="Seaver E.C."/>
            <person name="Weisblat D.A."/>
            <person name="Putnam N.H."/>
            <person name="Grigoriev I.V."/>
            <person name="Rokhsar D.S."/>
        </authorList>
    </citation>
    <scope>NUCLEOTIDE SEQUENCE</scope>
    <source>
        <strain evidence="23">I ESC-2004</strain>
    </source>
</reference>
<evidence type="ECO:0000256" key="4">
    <source>
        <dbReference type="ARBA" id="ARBA00005189"/>
    </source>
</evidence>
<comment type="cofactor">
    <cofactor evidence="1 20">
        <name>Mg(2+)</name>
        <dbReference type="ChEBI" id="CHEBI:18420"/>
    </cofactor>
</comment>
<evidence type="ECO:0000313" key="23">
    <source>
        <dbReference type="Proteomes" id="UP000014760"/>
    </source>
</evidence>
<dbReference type="EMBL" id="KB303505">
    <property type="protein sequence ID" value="ELU03060.1"/>
    <property type="molecule type" value="Genomic_DNA"/>
</dbReference>
<name>R7U9M4_CAPTE</name>
<dbReference type="Pfam" id="PF09139">
    <property type="entry name" value="Tam41_Mmp37"/>
    <property type="match status" value="1"/>
</dbReference>
<dbReference type="EnsemblMetazoa" id="CapteT92307">
    <property type="protein sequence ID" value="CapteP92307"/>
    <property type="gene ID" value="CapteG92307"/>
</dbReference>
<keyword evidence="23" id="KW-1185">Reference proteome</keyword>
<dbReference type="PIRSF" id="PIRSF028840">
    <property type="entry name" value="Mmp37"/>
    <property type="match status" value="1"/>
</dbReference>
<reference evidence="22" key="3">
    <citation type="submission" date="2015-06" db="UniProtKB">
        <authorList>
            <consortium name="EnsemblMetazoa"/>
        </authorList>
    </citation>
    <scope>IDENTIFICATION</scope>
</reference>
<comment type="pathway">
    <text evidence="4">Lipid metabolism.</text>
</comment>
<dbReference type="AlphaFoldDB" id="R7U9M4"/>
<evidence type="ECO:0000256" key="2">
    <source>
        <dbReference type="ARBA" id="ARBA00004443"/>
    </source>
</evidence>
<dbReference type="Proteomes" id="UP000014760">
    <property type="component" value="Unassembled WGS sequence"/>
</dbReference>
<evidence type="ECO:0000256" key="3">
    <source>
        <dbReference type="ARBA" id="ARBA00005119"/>
    </source>
</evidence>
<proteinExistence type="inferred from homology"/>
<gene>
    <name evidence="21" type="ORF">CAPTEDRAFT_92307</name>
</gene>
<keyword evidence="9 20" id="KW-0808">Transferase</keyword>
<evidence type="ECO:0000256" key="9">
    <source>
        <dbReference type="ARBA" id="ARBA00022679"/>
    </source>
</evidence>
<dbReference type="OrthoDB" id="341477at2759"/>
<keyword evidence="15 20" id="KW-0472">Membrane</keyword>
<evidence type="ECO:0000256" key="7">
    <source>
        <dbReference type="ARBA" id="ARBA00018337"/>
    </source>
</evidence>
<reference evidence="21 23" key="2">
    <citation type="journal article" date="2013" name="Nature">
        <title>Insights into bilaterian evolution from three spiralian genomes.</title>
        <authorList>
            <person name="Simakov O."/>
            <person name="Marletaz F."/>
            <person name="Cho S.J."/>
            <person name="Edsinger-Gonzales E."/>
            <person name="Havlak P."/>
            <person name="Hellsten U."/>
            <person name="Kuo D.H."/>
            <person name="Larsson T."/>
            <person name="Lv J."/>
            <person name="Arendt D."/>
            <person name="Savage R."/>
            <person name="Osoegawa K."/>
            <person name="de Jong P."/>
            <person name="Grimwood J."/>
            <person name="Chapman J.A."/>
            <person name="Shapiro H."/>
            <person name="Aerts A."/>
            <person name="Otillar R.P."/>
            <person name="Terry A.Y."/>
            <person name="Boore J.L."/>
            <person name="Grigoriev I.V."/>
            <person name="Lindberg D.R."/>
            <person name="Seaver E.C."/>
            <person name="Weisblat D.A."/>
            <person name="Putnam N.H."/>
            <person name="Rokhsar D.S."/>
        </authorList>
    </citation>
    <scope>NUCLEOTIDE SEQUENCE</scope>
    <source>
        <strain evidence="21 23">I ESC-2004</strain>
    </source>
</reference>
<keyword evidence="17 20" id="KW-1208">Phospholipid metabolism</keyword>
<sequence>METAHTLFSVHRLATSGIFKQIMRHFPQKNKTFAFAYGSGVFQQQGHNDKSANMLDFIFAVDDPQEWHKQNMARNPKHYSFLRYLGSHNVANIQQCYGAGVYFNTLVPCEGRLIKYGVISTDALINDLLDWDTLYLSGRLHKPVLTLHRSSHSQLGSALISNLQSALHLSLLLLPDTFSEEELYTTITGLSYAGDFRMTVGEDKNKVRNIVKPNMPHFKGLYTPVIQQLTDHLHWNESRALFQQSVSAESRCYHLNLLPKMLVYGLVNKRNADGRNRDAEDILRGLASDSDCEDELKGALEDIVKESSWTQSVKGIFTAGFMKSVQYSASKLKKMWKSKKTDK</sequence>
<keyword evidence="13 20" id="KW-0443">Lipid metabolism</keyword>
<keyword evidence="11 20" id="KW-0999">Mitochondrion inner membrane</keyword>
<evidence type="ECO:0000256" key="5">
    <source>
        <dbReference type="ARBA" id="ARBA00005458"/>
    </source>
</evidence>
<evidence type="ECO:0000256" key="14">
    <source>
        <dbReference type="ARBA" id="ARBA00023128"/>
    </source>
</evidence>
<dbReference type="EMBL" id="AMQN01008594">
    <property type="status" value="NOT_ANNOTATED_CDS"/>
    <property type="molecule type" value="Genomic_DNA"/>
</dbReference>
<dbReference type="FunCoup" id="R7U9M4">
    <property type="interactions" value="1372"/>
</dbReference>
<evidence type="ECO:0000256" key="15">
    <source>
        <dbReference type="ARBA" id="ARBA00023136"/>
    </source>
</evidence>
<dbReference type="GO" id="GO:0032049">
    <property type="term" value="P:cardiolipin biosynthetic process"/>
    <property type="evidence" value="ECO:0007669"/>
    <property type="project" value="UniProtKB-UniRule"/>
</dbReference>
<keyword evidence="14 20" id="KW-0496">Mitochondrion</keyword>
<evidence type="ECO:0000256" key="12">
    <source>
        <dbReference type="ARBA" id="ARBA00022842"/>
    </source>
</evidence>
<organism evidence="21">
    <name type="scientific">Capitella teleta</name>
    <name type="common">Polychaete worm</name>
    <dbReference type="NCBI Taxonomy" id="283909"/>
    <lineage>
        <taxon>Eukaryota</taxon>
        <taxon>Metazoa</taxon>
        <taxon>Spiralia</taxon>
        <taxon>Lophotrochozoa</taxon>
        <taxon>Annelida</taxon>
        <taxon>Polychaeta</taxon>
        <taxon>Sedentaria</taxon>
        <taxon>Scolecida</taxon>
        <taxon>Capitellidae</taxon>
        <taxon>Capitella</taxon>
    </lineage>
</organism>
<evidence type="ECO:0000256" key="16">
    <source>
        <dbReference type="ARBA" id="ARBA00023209"/>
    </source>
</evidence>
<dbReference type="GO" id="GO:0004605">
    <property type="term" value="F:phosphatidate cytidylyltransferase activity"/>
    <property type="evidence" value="ECO:0007669"/>
    <property type="project" value="UniProtKB-UniRule"/>
</dbReference>
<evidence type="ECO:0000256" key="13">
    <source>
        <dbReference type="ARBA" id="ARBA00023098"/>
    </source>
</evidence>
<evidence type="ECO:0000256" key="19">
    <source>
        <dbReference type="ARBA" id="ARBA00031502"/>
    </source>
</evidence>
<keyword evidence="16 20" id="KW-0594">Phospholipid biosynthesis</keyword>
<dbReference type="EC" id="2.7.7.41" evidence="6 20"/>
<evidence type="ECO:0000256" key="11">
    <source>
        <dbReference type="ARBA" id="ARBA00022792"/>
    </source>
</evidence>
<comment type="similarity">
    <text evidence="5 20">Belongs to the TAM41 family.</text>
</comment>
<comment type="subcellular location">
    <subcellularLocation>
        <location evidence="2 20">Mitochondrion inner membrane</location>
        <topology evidence="2 20">Peripheral membrane protein</topology>
        <orientation evidence="2 20">Matrix side</orientation>
    </subcellularLocation>
</comment>
<dbReference type="GO" id="GO:0005743">
    <property type="term" value="C:mitochondrial inner membrane"/>
    <property type="evidence" value="ECO:0007669"/>
    <property type="project" value="UniProtKB-SubCell"/>
</dbReference>
<evidence type="ECO:0000256" key="6">
    <source>
        <dbReference type="ARBA" id="ARBA00012487"/>
    </source>
</evidence>
<keyword evidence="8 20" id="KW-0444">Lipid biosynthesis</keyword>
<dbReference type="OMA" id="HAENMHR"/>
<dbReference type="GO" id="GO:0016024">
    <property type="term" value="P:CDP-diacylglycerol biosynthetic process"/>
    <property type="evidence" value="ECO:0007669"/>
    <property type="project" value="UniProtKB-UniRule"/>
</dbReference>
<dbReference type="PANTHER" id="PTHR13619:SF0">
    <property type="entry name" value="PHOSPHATIDATE CYTIDYLYLTRANSFERASE, MITOCHONDRIAL"/>
    <property type="match status" value="1"/>
</dbReference>
<dbReference type="PANTHER" id="PTHR13619">
    <property type="entry name" value="PHOSPHATIDATE CYTIDYLYLTRANSFERASE, MITOCHONDRIAL"/>
    <property type="match status" value="1"/>
</dbReference>
<protein>
    <recommendedName>
        <fullName evidence="7 20">Phosphatidate cytidylyltransferase, mitochondrial</fullName>
        <ecNumber evidence="6 20">2.7.7.41</ecNumber>
    </recommendedName>
    <alternativeName>
        <fullName evidence="18 20">CDP-diacylglycerol synthase</fullName>
    </alternativeName>
    <alternativeName>
        <fullName evidence="19 20">Mitochondrial translocator assembly and maintenance protein 41 homolog</fullName>
    </alternativeName>
</protein>
<dbReference type="STRING" id="283909.R7U9M4"/>
<dbReference type="HOGENOM" id="CLU_030279_1_2_1"/>
<dbReference type="UniPathway" id="UPA00557">
    <property type="reaction ID" value="UER00614"/>
</dbReference>
<comment type="pathway">
    <text evidence="3 20">Phospholipid metabolism; CDP-diacylglycerol biosynthesis; CDP-diacylglycerol from sn-glycerol 3-phosphate: step 3/3.</text>
</comment>
<evidence type="ECO:0000256" key="10">
    <source>
        <dbReference type="ARBA" id="ARBA00022695"/>
    </source>
</evidence>
<evidence type="ECO:0000313" key="21">
    <source>
        <dbReference type="EMBL" id="ELU03060.1"/>
    </source>
</evidence>
<evidence type="ECO:0000256" key="20">
    <source>
        <dbReference type="PIRNR" id="PIRNR028840"/>
    </source>
</evidence>
<accession>R7U9M4</accession>
<dbReference type="InterPro" id="IPR015222">
    <property type="entry name" value="Tam41"/>
</dbReference>
<evidence type="ECO:0000256" key="1">
    <source>
        <dbReference type="ARBA" id="ARBA00001946"/>
    </source>
</evidence>